<organism evidence="1 2">
    <name type="scientific">Mycena albidolilacea</name>
    <dbReference type="NCBI Taxonomy" id="1033008"/>
    <lineage>
        <taxon>Eukaryota</taxon>
        <taxon>Fungi</taxon>
        <taxon>Dikarya</taxon>
        <taxon>Basidiomycota</taxon>
        <taxon>Agaricomycotina</taxon>
        <taxon>Agaricomycetes</taxon>
        <taxon>Agaricomycetidae</taxon>
        <taxon>Agaricales</taxon>
        <taxon>Marasmiineae</taxon>
        <taxon>Mycenaceae</taxon>
        <taxon>Mycena</taxon>
    </lineage>
</organism>
<dbReference type="EMBL" id="JARIHO010000010">
    <property type="protein sequence ID" value="KAJ7354105.1"/>
    <property type="molecule type" value="Genomic_DNA"/>
</dbReference>
<accession>A0AAD7EY44</accession>
<dbReference type="Proteomes" id="UP001218218">
    <property type="component" value="Unassembled WGS sequence"/>
</dbReference>
<gene>
    <name evidence="1" type="ORF">DFH08DRAFT_955521</name>
</gene>
<protein>
    <submittedName>
        <fullName evidence="1">Uncharacterized protein</fullName>
    </submittedName>
</protein>
<reference evidence="1" key="1">
    <citation type="submission" date="2023-03" db="EMBL/GenBank/DDBJ databases">
        <title>Massive genome expansion in bonnet fungi (Mycena s.s.) driven by repeated elements and novel gene families across ecological guilds.</title>
        <authorList>
            <consortium name="Lawrence Berkeley National Laboratory"/>
            <person name="Harder C.B."/>
            <person name="Miyauchi S."/>
            <person name="Viragh M."/>
            <person name="Kuo A."/>
            <person name="Thoen E."/>
            <person name="Andreopoulos B."/>
            <person name="Lu D."/>
            <person name="Skrede I."/>
            <person name="Drula E."/>
            <person name="Henrissat B."/>
            <person name="Morin E."/>
            <person name="Kohler A."/>
            <person name="Barry K."/>
            <person name="LaButti K."/>
            <person name="Morin E."/>
            <person name="Salamov A."/>
            <person name="Lipzen A."/>
            <person name="Mereny Z."/>
            <person name="Hegedus B."/>
            <person name="Baldrian P."/>
            <person name="Stursova M."/>
            <person name="Weitz H."/>
            <person name="Taylor A."/>
            <person name="Grigoriev I.V."/>
            <person name="Nagy L.G."/>
            <person name="Martin F."/>
            <person name="Kauserud H."/>
        </authorList>
    </citation>
    <scope>NUCLEOTIDE SEQUENCE</scope>
    <source>
        <strain evidence="1">CBHHK002</strain>
    </source>
</reference>
<evidence type="ECO:0000313" key="1">
    <source>
        <dbReference type="EMBL" id="KAJ7354105.1"/>
    </source>
</evidence>
<name>A0AAD7EY44_9AGAR</name>
<comment type="caution">
    <text evidence="1">The sequence shown here is derived from an EMBL/GenBank/DDBJ whole genome shotgun (WGS) entry which is preliminary data.</text>
</comment>
<evidence type="ECO:0000313" key="2">
    <source>
        <dbReference type="Proteomes" id="UP001218218"/>
    </source>
</evidence>
<dbReference type="AlphaFoldDB" id="A0AAD7EY44"/>
<proteinExistence type="predicted"/>
<keyword evidence="2" id="KW-1185">Reference proteome</keyword>
<sequence>MNRNMIFHYFPGELKKNVNLMLAFTPPTEIRLNAEQKVVAWKVIAMRSVPGSKATNTAVVSYSRRLAFGVSQDDSGNMIYGASTVEMMPGNSVDLNWSDGIAVWGSSTKSDDSGTLIKAKNTTPYRQSISVGTLHHRGGVDVYSPIFLWEVSSKLTVEADFRPMLKAYVNTMSIQNEFAMADITGDMLTEWNLAALPAVSNWKFTQLPQGGYQIALVKFRMFV</sequence>